<dbReference type="Proteomes" id="UP000594903">
    <property type="component" value="Chromosome"/>
</dbReference>
<dbReference type="InterPro" id="IPR036388">
    <property type="entry name" value="WH-like_DNA-bd_sf"/>
</dbReference>
<evidence type="ECO:0000313" key="7">
    <source>
        <dbReference type="EMBL" id="SUA53939.1"/>
    </source>
</evidence>
<evidence type="ECO:0000259" key="5">
    <source>
        <dbReference type="PROSITE" id="PS50931"/>
    </source>
</evidence>
<comment type="similarity">
    <text evidence="1">Belongs to the LysR transcriptional regulatory family.</text>
</comment>
<dbReference type="CDD" id="cd08432">
    <property type="entry name" value="PBP2_GcdR_TrpI_HvrB_AmpR_like"/>
    <property type="match status" value="1"/>
</dbReference>
<dbReference type="OrthoDB" id="8683153at2"/>
<keyword evidence="2" id="KW-0805">Transcription regulation</keyword>
<keyword evidence="4" id="KW-0804">Transcription</keyword>
<sequence length="290" mass="32943">MRELPSLKNLRAFEAAAKTSSIRKAAEILFITPAAISKQIKSLELFLGCDLFTRHQWGLELTEKGEIYLYHVQRSLAELRKGTKNVMRTKERTIIKLRSYSTFSVNWLIPRIADFYASYPDIVIDIATTSRWIDFNVDGVDAAVRLGSGNWPGMQSFRLVDNVIAPVCSPHIAKLLSSIDDLRHYTLLHVQARPDDWDKWLSEFGPSDMDSYSGQKYESSILAYQAAIQSQGISMGQLDLITTELAKGNLVLPFDKTLDLGKYTYYLVRPESGQNKPELDIFCNWISSYN</sequence>
<evidence type="ECO:0000256" key="3">
    <source>
        <dbReference type="ARBA" id="ARBA00023125"/>
    </source>
</evidence>
<dbReference type="PANTHER" id="PTHR30537:SF74">
    <property type="entry name" value="HTH-TYPE TRANSCRIPTIONAL REGULATOR TRPI"/>
    <property type="match status" value="1"/>
</dbReference>
<evidence type="ECO:0000256" key="2">
    <source>
        <dbReference type="ARBA" id="ARBA00023015"/>
    </source>
</evidence>
<dbReference type="GO" id="GO:0006351">
    <property type="term" value="P:DNA-templated transcription"/>
    <property type="evidence" value="ECO:0007669"/>
    <property type="project" value="TreeGrafter"/>
</dbReference>
<evidence type="ECO:0000256" key="1">
    <source>
        <dbReference type="ARBA" id="ARBA00009437"/>
    </source>
</evidence>
<keyword evidence="9" id="KW-1185">Reference proteome</keyword>
<dbReference type="SUPFAM" id="SSF53850">
    <property type="entry name" value="Periplasmic binding protein-like II"/>
    <property type="match status" value="1"/>
</dbReference>
<evidence type="ECO:0000313" key="8">
    <source>
        <dbReference type="Proteomes" id="UP000254603"/>
    </source>
</evidence>
<dbReference type="AlphaFoldDB" id="A0A378XEW7"/>
<evidence type="ECO:0000313" key="9">
    <source>
        <dbReference type="Proteomes" id="UP000594903"/>
    </source>
</evidence>
<organism evidence="7 8">
    <name type="scientific">Oligella ureolytica</name>
    <dbReference type="NCBI Taxonomy" id="90244"/>
    <lineage>
        <taxon>Bacteria</taxon>
        <taxon>Pseudomonadati</taxon>
        <taxon>Pseudomonadota</taxon>
        <taxon>Betaproteobacteria</taxon>
        <taxon>Burkholderiales</taxon>
        <taxon>Alcaligenaceae</taxon>
        <taxon>Oligella</taxon>
    </lineage>
</organism>
<dbReference type="SUPFAM" id="SSF46785">
    <property type="entry name" value="Winged helix' DNA-binding domain"/>
    <property type="match status" value="1"/>
</dbReference>
<keyword evidence="3" id="KW-0238">DNA-binding</keyword>
<dbReference type="RefSeq" id="WP_018574994.1">
    <property type="nucleotide sequence ID" value="NZ_CP065725.1"/>
</dbReference>
<reference evidence="6 9" key="2">
    <citation type="submission" date="2020-12" db="EMBL/GenBank/DDBJ databases">
        <title>FDA dAtabase for Regulatory Grade micrObial Sequences (FDA-ARGOS): Supporting development and validation of Infectious Disease Dx tests.</title>
        <authorList>
            <person name="Sproer C."/>
            <person name="Gronow S."/>
            <person name="Severitt S."/>
            <person name="Schroder I."/>
            <person name="Tallon L."/>
            <person name="Sadzewicz L."/>
            <person name="Zhao X."/>
            <person name="Boylan J."/>
            <person name="Ott S."/>
            <person name="Bowen H."/>
            <person name="Vavikolanu K."/>
            <person name="Mehta A."/>
            <person name="Aluvathingal J."/>
            <person name="Nadendla S."/>
            <person name="Lowell S."/>
            <person name="Myers T."/>
            <person name="Yan Y."/>
            <person name="Sichtig H."/>
        </authorList>
    </citation>
    <scope>NUCLEOTIDE SEQUENCE [LARGE SCALE GENOMIC DNA]</scope>
    <source>
        <strain evidence="6 9">FDAARGOS_872</strain>
    </source>
</reference>
<gene>
    <name evidence="7" type="primary">gcvA_2</name>
    <name evidence="6" type="ORF">I6G29_06490</name>
    <name evidence="7" type="ORF">NCTC11997_01355</name>
</gene>
<dbReference type="Gene3D" id="3.40.190.10">
    <property type="entry name" value="Periplasmic binding protein-like II"/>
    <property type="match status" value="2"/>
</dbReference>
<dbReference type="EMBL" id="CP065725">
    <property type="protein sequence ID" value="QPT41170.1"/>
    <property type="molecule type" value="Genomic_DNA"/>
</dbReference>
<dbReference type="PANTHER" id="PTHR30537">
    <property type="entry name" value="HTH-TYPE TRANSCRIPTIONAL REGULATOR"/>
    <property type="match status" value="1"/>
</dbReference>
<dbReference type="InterPro" id="IPR036390">
    <property type="entry name" value="WH_DNA-bd_sf"/>
</dbReference>
<feature type="domain" description="HTH lysR-type" evidence="5">
    <location>
        <begin position="5"/>
        <end position="62"/>
    </location>
</feature>
<proteinExistence type="inferred from homology"/>
<dbReference type="InterPro" id="IPR058163">
    <property type="entry name" value="LysR-type_TF_proteobact-type"/>
</dbReference>
<reference evidence="7 8" key="1">
    <citation type="submission" date="2018-06" db="EMBL/GenBank/DDBJ databases">
        <authorList>
            <consortium name="Pathogen Informatics"/>
            <person name="Doyle S."/>
        </authorList>
    </citation>
    <scope>NUCLEOTIDE SEQUENCE [LARGE SCALE GENOMIC DNA]</scope>
    <source>
        <strain evidence="7 8">NCTC11997</strain>
    </source>
</reference>
<evidence type="ECO:0000313" key="6">
    <source>
        <dbReference type="EMBL" id="QPT41170.1"/>
    </source>
</evidence>
<accession>A0A378XEW7</accession>
<name>A0A378XEW7_9BURK</name>
<dbReference type="InterPro" id="IPR005119">
    <property type="entry name" value="LysR_subst-bd"/>
</dbReference>
<dbReference type="GO" id="GO:0003700">
    <property type="term" value="F:DNA-binding transcription factor activity"/>
    <property type="evidence" value="ECO:0007669"/>
    <property type="project" value="InterPro"/>
</dbReference>
<dbReference type="STRING" id="1122619.GCA_000373745_01815"/>
<dbReference type="Proteomes" id="UP000254603">
    <property type="component" value="Unassembled WGS sequence"/>
</dbReference>
<dbReference type="Pfam" id="PF03466">
    <property type="entry name" value="LysR_substrate"/>
    <property type="match status" value="1"/>
</dbReference>
<dbReference type="InterPro" id="IPR000847">
    <property type="entry name" value="LysR_HTH_N"/>
</dbReference>
<dbReference type="EMBL" id="UGSB01000001">
    <property type="protein sequence ID" value="SUA53939.1"/>
    <property type="molecule type" value="Genomic_DNA"/>
</dbReference>
<dbReference type="Pfam" id="PF00126">
    <property type="entry name" value="HTH_1"/>
    <property type="match status" value="1"/>
</dbReference>
<evidence type="ECO:0000256" key="4">
    <source>
        <dbReference type="ARBA" id="ARBA00023163"/>
    </source>
</evidence>
<dbReference type="PROSITE" id="PS50931">
    <property type="entry name" value="HTH_LYSR"/>
    <property type="match status" value="1"/>
</dbReference>
<protein>
    <submittedName>
        <fullName evidence="7">Gcv operon activator</fullName>
    </submittedName>
    <submittedName>
        <fullName evidence="6">LysR family transcriptional regulator</fullName>
    </submittedName>
</protein>
<dbReference type="GO" id="GO:0043565">
    <property type="term" value="F:sequence-specific DNA binding"/>
    <property type="evidence" value="ECO:0007669"/>
    <property type="project" value="TreeGrafter"/>
</dbReference>
<dbReference type="Gene3D" id="1.10.10.10">
    <property type="entry name" value="Winged helix-like DNA-binding domain superfamily/Winged helix DNA-binding domain"/>
    <property type="match status" value="1"/>
</dbReference>